<dbReference type="InterPro" id="IPR036444">
    <property type="entry name" value="PLipase_A2_dom_sf"/>
</dbReference>
<evidence type="ECO:0000313" key="3">
    <source>
        <dbReference type="Proteomes" id="UP000435187"/>
    </source>
</evidence>
<accession>A0A6N7QT10</accession>
<protein>
    <submittedName>
        <fullName evidence="2">Parvovirus coat protein VP1-like protein</fullName>
    </submittedName>
</protein>
<keyword evidence="2" id="KW-0946">Virion</keyword>
<dbReference type="GO" id="GO:0004623">
    <property type="term" value="F:phospholipase A2 activity"/>
    <property type="evidence" value="ECO:0007669"/>
    <property type="project" value="InterPro"/>
</dbReference>
<reference evidence="2 3" key="1">
    <citation type="submission" date="2019-10" db="EMBL/GenBank/DDBJ databases">
        <title>Gracilibacillus salitolerans sp. nov., a moderate halophile isolated from a saline soil in northwest China.</title>
        <authorList>
            <person name="Gan L."/>
        </authorList>
    </citation>
    <scope>NUCLEOTIDE SEQUENCE [LARGE SCALE GENOMIC DNA]</scope>
    <source>
        <strain evidence="2 3">TP2-8</strain>
    </source>
</reference>
<keyword evidence="2" id="KW-0167">Capsid protein</keyword>
<dbReference type="Pfam" id="PF08398">
    <property type="entry name" value="Phospholip_A2_4"/>
    <property type="match status" value="1"/>
</dbReference>
<dbReference type="InterPro" id="IPR013607">
    <property type="entry name" value="Phospholipase_A2-like"/>
</dbReference>
<dbReference type="SUPFAM" id="SSF48619">
    <property type="entry name" value="Phospholipase A2, PLA2"/>
    <property type="match status" value="1"/>
</dbReference>
<evidence type="ECO:0000313" key="2">
    <source>
        <dbReference type="EMBL" id="MRI65193.1"/>
    </source>
</evidence>
<gene>
    <name evidence="2" type="ORF">GH885_02385</name>
</gene>
<dbReference type="EMBL" id="WJEE01000002">
    <property type="protein sequence ID" value="MRI65193.1"/>
    <property type="molecule type" value="Genomic_DNA"/>
</dbReference>
<dbReference type="AlphaFoldDB" id="A0A6N7QT10"/>
<name>A0A6N7QT10_9BACI</name>
<dbReference type="Proteomes" id="UP000435187">
    <property type="component" value="Unassembled WGS sequence"/>
</dbReference>
<dbReference type="GO" id="GO:0005198">
    <property type="term" value="F:structural molecule activity"/>
    <property type="evidence" value="ECO:0007669"/>
    <property type="project" value="InterPro"/>
</dbReference>
<comment type="caution">
    <text evidence="2">The sequence shown here is derived from an EMBL/GenBank/DDBJ whole genome shotgun (WGS) entry which is preliminary data.</text>
</comment>
<evidence type="ECO:0000259" key="1">
    <source>
        <dbReference type="Pfam" id="PF08398"/>
    </source>
</evidence>
<sequence length="79" mass="9275">MPCLPGYRYCGPGCSGPGMPLNRLDVFCMQHDDCYRKHRSHQHCDDIFLKRLQPYIQRRDKIGRDAALMYRAISFKRGL</sequence>
<dbReference type="Gene3D" id="1.20.90.10">
    <property type="entry name" value="Phospholipase A2 domain"/>
    <property type="match status" value="1"/>
</dbReference>
<proteinExistence type="predicted"/>
<organism evidence="2 3">
    <name type="scientific">Gracilibacillus thailandensis</name>
    <dbReference type="NCBI Taxonomy" id="563735"/>
    <lineage>
        <taxon>Bacteria</taxon>
        <taxon>Bacillati</taxon>
        <taxon>Bacillota</taxon>
        <taxon>Bacilli</taxon>
        <taxon>Bacillales</taxon>
        <taxon>Bacillaceae</taxon>
        <taxon>Gracilibacillus</taxon>
    </lineage>
</organism>
<dbReference type="GO" id="GO:0006644">
    <property type="term" value="P:phospholipid metabolic process"/>
    <property type="evidence" value="ECO:0007669"/>
    <property type="project" value="InterPro"/>
</dbReference>
<dbReference type="GO" id="GO:0050482">
    <property type="term" value="P:arachidonate secretion"/>
    <property type="evidence" value="ECO:0007669"/>
    <property type="project" value="InterPro"/>
</dbReference>
<keyword evidence="3" id="KW-1185">Reference proteome</keyword>
<feature type="domain" description="Phospholipase A2-like" evidence="1">
    <location>
        <begin position="4"/>
        <end position="51"/>
    </location>
</feature>
<dbReference type="RefSeq" id="WP_153834055.1">
    <property type="nucleotide sequence ID" value="NZ_JBHUMW010000064.1"/>
</dbReference>